<dbReference type="PANTHER" id="PTHR39185:SF1">
    <property type="entry name" value="SWARMING MOTILITY PROTEIN SWRD"/>
    <property type="match status" value="1"/>
</dbReference>
<dbReference type="Proteomes" id="UP001579974">
    <property type="component" value="Unassembled WGS sequence"/>
</dbReference>
<evidence type="ECO:0000313" key="2">
    <source>
        <dbReference type="Proteomes" id="UP001579974"/>
    </source>
</evidence>
<evidence type="ECO:0000313" key="1">
    <source>
        <dbReference type="EMBL" id="MFB5191436.1"/>
    </source>
</evidence>
<keyword evidence="2" id="KW-1185">Reference proteome</keyword>
<keyword evidence="1" id="KW-0966">Cell projection</keyword>
<proteinExistence type="predicted"/>
<dbReference type="RefSeq" id="WP_275472920.1">
    <property type="nucleotide sequence ID" value="NZ_CP162940.1"/>
</dbReference>
<keyword evidence="1" id="KW-0282">Flagellum</keyword>
<reference evidence="1 2" key="1">
    <citation type="journal article" date="2024" name="Int. J. Mol. Sci.">
        <title>Exploration of Alicyclobacillus spp. Genome in Search of Antibiotic Resistance.</title>
        <authorList>
            <person name="Bucka-Kolendo J."/>
            <person name="Kiousi D.E."/>
            <person name="Dekowska A."/>
            <person name="Mikolajczuk-Szczyrba A."/>
            <person name="Karadedos D.M."/>
            <person name="Michael P."/>
            <person name="Galanis A."/>
            <person name="Sokolowska B."/>
        </authorList>
    </citation>
    <scope>NUCLEOTIDE SEQUENCE [LARGE SCALE GENOMIC DNA]</scope>
    <source>
        <strain evidence="1 2">KKP 3000</strain>
    </source>
</reference>
<accession>A0ABV5AGN3</accession>
<gene>
    <name evidence="1" type="ORF">KKP3000_000209</name>
</gene>
<dbReference type="PANTHER" id="PTHR39185">
    <property type="entry name" value="SWARMING MOTILITY PROTEIN SWRD"/>
    <property type="match status" value="1"/>
</dbReference>
<dbReference type="EMBL" id="JBDXSU010000011">
    <property type="protein sequence ID" value="MFB5191436.1"/>
    <property type="molecule type" value="Genomic_DNA"/>
</dbReference>
<dbReference type="Pfam" id="PF06289">
    <property type="entry name" value="FlbD"/>
    <property type="match status" value="1"/>
</dbReference>
<comment type="caution">
    <text evidence="1">The sequence shown here is derived from an EMBL/GenBank/DDBJ whole genome shotgun (WGS) entry which is preliminary data.</text>
</comment>
<sequence>MVRLTRLNGSELWLNPLLIESVEATPDSVITLSNGHKYIVSEKPDVIEQFVADFYRRIGLVAADTGKGVRK</sequence>
<dbReference type="InterPro" id="IPR009384">
    <property type="entry name" value="SwrD-like"/>
</dbReference>
<keyword evidence="1" id="KW-0969">Cilium</keyword>
<organism evidence="1 2">
    <name type="scientific">Alicyclobacillus fastidiosus</name>
    <dbReference type="NCBI Taxonomy" id="392011"/>
    <lineage>
        <taxon>Bacteria</taxon>
        <taxon>Bacillati</taxon>
        <taxon>Bacillota</taxon>
        <taxon>Bacilli</taxon>
        <taxon>Bacillales</taxon>
        <taxon>Alicyclobacillaceae</taxon>
        <taxon>Alicyclobacillus</taxon>
    </lineage>
</organism>
<protein>
    <submittedName>
        <fullName evidence="1">Flagellar FlbD family protein</fullName>
    </submittedName>
</protein>
<name>A0ABV5AGN3_9BACL</name>